<reference evidence="2 3" key="1">
    <citation type="submission" date="2018-11" db="EMBL/GenBank/DDBJ databases">
        <title>Genome assembly of Steccherinum ochraceum LE-BIN_3174, the white-rot fungus of the Steccherinaceae family (The Residual Polyporoid clade, Polyporales, Basidiomycota).</title>
        <authorList>
            <person name="Fedorova T.V."/>
            <person name="Glazunova O.A."/>
            <person name="Landesman E.O."/>
            <person name="Moiseenko K.V."/>
            <person name="Psurtseva N.V."/>
            <person name="Savinova O.S."/>
            <person name="Shakhova N.V."/>
            <person name="Tyazhelova T.V."/>
            <person name="Vasina D.V."/>
        </authorList>
    </citation>
    <scope>NUCLEOTIDE SEQUENCE [LARGE SCALE GENOMIC DNA]</scope>
    <source>
        <strain evidence="2 3">LE-BIN_3174</strain>
    </source>
</reference>
<accession>A0A4R0RAS0</accession>
<organism evidence="2 3">
    <name type="scientific">Steccherinum ochraceum</name>
    <dbReference type="NCBI Taxonomy" id="92696"/>
    <lineage>
        <taxon>Eukaryota</taxon>
        <taxon>Fungi</taxon>
        <taxon>Dikarya</taxon>
        <taxon>Basidiomycota</taxon>
        <taxon>Agaricomycotina</taxon>
        <taxon>Agaricomycetes</taxon>
        <taxon>Polyporales</taxon>
        <taxon>Steccherinaceae</taxon>
        <taxon>Steccherinum</taxon>
    </lineage>
</organism>
<feature type="compositionally biased region" description="Low complexity" evidence="1">
    <location>
        <begin position="80"/>
        <end position="103"/>
    </location>
</feature>
<feature type="compositionally biased region" description="Polar residues" evidence="1">
    <location>
        <begin position="58"/>
        <end position="75"/>
    </location>
</feature>
<evidence type="ECO:0000256" key="1">
    <source>
        <dbReference type="SAM" id="MobiDB-lite"/>
    </source>
</evidence>
<feature type="compositionally biased region" description="Polar residues" evidence="1">
    <location>
        <begin position="16"/>
        <end position="31"/>
    </location>
</feature>
<proteinExistence type="predicted"/>
<feature type="region of interest" description="Disordered" evidence="1">
    <location>
        <begin position="1"/>
        <end position="111"/>
    </location>
</feature>
<dbReference type="Proteomes" id="UP000292702">
    <property type="component" value="Unassembled WGS sequence"/>
</dbReference>
<dbReference type="AlphaFoldDB" id="A0A4R0RAS0"/>
<keyword evidence="3" id="KW-1185">Reference proteome</keyword>
<dbReference type="EMBL" id="RWJN01000203">
    <property type="protein sequence ID" value="TCD65021.1"/>
    <property type="molecule type" value="Genomic_DNA"/>
</dbReference>
<evidence type="ECO:0000313" key="2">
    <source>
        <dbReference type="EMBL" id="TCD65021.1"/>
    </source>
</evidence>
<evidence type="ECO:0000313" key="3">
    <source>
        <dbReference type="Proteomes" id="UP000292702"/>
    </source>
</evidence>
<name>A0A4R0RAS0_9APHY</name>
<comment type="caution">
    <text evidence="2">The sequence shown here is derived from an EMBL/GenBank/DDBJ whole genome shotgun (WGS) entry which is preliminary data.</text>
</comment>
<gene>
    <name evidence="2" type="ORF">EIP91_003342</name>
</gene>
<protein>
    <submittedName>
        <fullName evidence="2">Uncharacterized protein</fullName>
    </submittedName>
</protein>
<sequence length="111" mass="10787">MPSKPTASRATGGAAKQTTPSDASRIQSSQVCLPPPLAFAPPLLSAPHHPLPPSASPTPISNFTPQAKAGQSTGKGSFPARAQGAAAKNANASPAATPAAAGKTGKGGKVI</sequence>